<evidence type="ECO:0000256" key="1">
    <source>
        <dbReference type="SAM" id="MobiDB-lite"/>
    </source>
</evidence>
<feature type="region of interest" description="Disordered" evidence="1">
    <location>
        <begin position="1"/>
        <end position="26"/>
    </location>
</feature>
<organism evidence="3 4">
    <name type="scientific">Talaromyces rugulosus</name>
    <name type="common">Penicillium rugulosum</name>
    <dbReference type="NCBI Taxonomy" id="121627"/>
    <lineage>
        <taxon>Eukaryota</taxon>
        <taxon>Fungi</taxon>
        <taxon>Dikarya</taxon>
        <taxon>Ascomycota</taxon>
        <taxon>Pezizomycotina</taxon>
        <taxon>Eurotiomycetes</taxon>
        <taxon>Eurotiomycetidae</taxon>
        <taxon>Eurotiales</taxon>
        <taxon>Trichocomaceae</taxon>
        <taxon>Talaromyces</taxon>
        <taxon>Talaromyces sect. Islandici</taxon>
    </lineage>
</organism>
<dbReference type="KEGG" id="trg:TRUGW13939_00709"/>
<proteinExistence type="predicted"/>
<dbReference type="RefSeq" id="XP_035339809.1">
    <property type="nucleotide sequence ID" value="XM_035483916.1"/>
</dbReference>
<dbReference type="PROSITE" id="PS50800">
    <property type="entry name" value="SAP"/>
    <property type="match status" value="1"/>
</dbReference>
<feature type="domain" description="SAP" evidence="2">
    <location>
        <begin position="1"/>
        <end position="35"/>
    </location>
</feature>
<dbReference type="EMBL" id="CP055898">
    <property type="protein sequence ID" value="QKX53630.1"/>
    <property type="molecule type" value="Genomic_DNA"/>
</dbReference>
<evidence type="ECO:0000313" key="4">
    <source>
        <dbReference type="Proteomes" id="UP000509510"/>
    </source>
</evidence>
<dbReference type="Pfam" id="PF02037">
    <property type="entry name" value="SAP"/>
    <property type="match status" value="1"/>
</dbReference>
<dbReference type="GeneID" id="55988222"/>
<evidence type="ECO:0000259" key="2">
    <source>
        <dbReference type="PROSITE" id="PS50800"/>
    </source>
</evidence>
<protein>
    <recommendedName>
        <fullName evidence="2">SAP domain-containing protein</fullName>
    </recommendedName>
</protein>
<dbReference type="OrthoDB" id="5420280at2759"/>
<dbReference type="Proteomes" id="UP000509510">
    <property type="component" value="Chromosome I"/>
</dbReference>
<dbReference type="InterPro" id="IPR003034">
    <property type="entry name" value="SAP_dom"/>
</dbReference>
<dbReference type="AlphaFoldDB" id="A0A7H8QIA4"/>
<dbReference type="InterPro" id="IPR036361">
    <property type="entry name" value="SAP_dom_sf"/>
</dbReference>
<reference evidence="4" key="1">
    <citation type="submission" date="2020-06" db="EMBL/GenBank/DDBJ databases">
        <title>A chromosome-scale genome assembly of Talaromyces rugulosus W13939.</title>
        <authorList>
            <person name="Wang B."/>
            <person name="Guo L."/>
            <person name="Ye K."/>
            <person name="Wang L."/>
        </authorList>
    </citation>
    <scope>NUCLEOTIDE SEQUENCE [LARGE SCALE GENOMIC DNA]</scope>
    <source>
        <strain evidence="4">W13939</strain>
    </source>
</reference>
<accession>A0A7H8QIA4</accession>
<feature type="compositionally biased region" description="Basic and acidic residues" evidence="1">
    <location>
        <begin position="1"/>
        <end position="11"/>
    </location>
</feature>
<keyword evidence="4" id="KW-1185">Reference proteome</keyword>
<sequence>MDARSKANLKRECRRRGLSTSGEKTDLVQRLREPSPLKISATTLPSKKEYDIDCVVAVSIPYDTPSAMISTARTQLAIAAQRDPLEEEERAGKTVIANPRGGSFLAHMAAEVAALRQDHLTLQQRHLTLQYAFQSKHKELELTAVGFRDFRHRFISVYKRDILGEADGNDQTYIRSGNTVVHSGNCKRDAELYSGPKPRSDHSVFEKLYGVRPETAANIDDFSTICLLDKHATIVANPQYRTTPTFDNQFKKFITALSERGFPNEFLETRDVLTDAYWALSREAAEIMGR</sequence>
<dbReference type="SMART" id="SM00513">
    <property type="entry name" value="SAP"/>
    <property type="match status" value="1"/>
</dbReference>
<dbReference type="SUPFAM" id="SSF68906">
    <property type="entry name" value="SAP domain"/>
    <property type="match status" value="1"/>
</dbReference>
<name>A0A7H8QIA4_TALRU</name>
<evidence type="ECO:0000313" key="3">
    <source>
        <dbReference type="EMBL" id="QKX53630.1"/>
    </source>
</evidence>
<gene>
    <name evidence="3" type="ORF">TRUGW13939_00709</name>
</gene>
<dbReference type="Gene3D" id="1.10.720.30">
    <property type="entry name" value="SAP domain"/>
    <property type="match status" value="1"/>
</dbReference>